<accession>A0A1W0BG06</accession>
<evidence type="ECO:0000313" key="2">
    <source>
        <dbReference type="EMBL" id="ONM47926.1"/>
    </source>
</evidence>
<feature type="region of interest" description="Disordered" evidence="1">
    <location>
        <begin position="34"/>
        <end position="67"/>
    </location>
</feature>
<dbReference type="Proteomes" id="UP000188836">
    <property type="component" value="Unassembled WGS sequence"/>
</dbReference>
<sequence length="101" mass="11104">MGAIAWHGIHRLPREPRDRHRPQQLAFAISLRNLAAASHGNRRGGDQPADHPEHPRHTRAEAAMPYPNCPASLSVFHHVATVDAFGPSVNRSPAESGRRAE</sequence>
<feature type="region of interest" description="Disordered" evidence="1">
    <location>
        <begin position="1"/>
        <end position="22"/>
    </location>
</feature>
<protein>
    <submittedName>
        <fullName evidence="2">Uncharacterized protein</fullName>
    </submittedName>
</protein>
<proteinExistence type="predicted"/>
<feature type="compositionally biased region" description="Basic and acidic residues" evidence="1">
    <location>
        <begin position="43"/>
        <end position="60"/>
    </location>
</feature>
<gene>
    <name evidence="2" type="ORF">B0T46_14890</name>
</gene>
<organism evidence="2 3">
    <name type="scientific">Nocardia donostiensis</name>
    <dbReference type="NCBI Taxonomy" id="1538463"/>
    <lineage>
        <taxon>Bacteria</taxon>
        <taxon>Bacillati</taxon>
        <taxon>Actinomycetota</taxon>
        <taxon>Actinomycetes</taxon>
        <taxon>Mycobacteriales</taxon>
        <taxon>Nocardiaceae</taxon>
        <taxon>Nocardia</taxon>
    </lineage>
</organism>
<name>A0A1W0BG06_9NOCA</name>
<keyword evidence="3" id="KW-1185">Reference proteome</keyword>
<evidence type="ECO:0000313" key="3">
    <source>
        <dbReference type="Proteomes" id="UP000188836"/>
    </source>
</evidence>
<dbReference type="AlphaFoldDB" id="A0A1W0BG06"/>
<reference evidence="2 3" key="1">
    <citation type="journal article" date="2016" name="Antonie Van Leeuwenhoek">
        <title>Nocardia donostiensis sp. nov., isolated from human respiratory specimens.</title>
        <authorList>
            <person name="Ercibengoa M."/>
            <person name="Bell M."/>
            <person name="Marimon J.M."/>
            <person name="Humrighouse B."/>
            <person name="Klenk H.P."/>
            <person name="Potter G."/>
            <person name="Perez-Trallero E."/>
        </authorList>
    </citation>
    <scope>NUCLEOTIDE SEQUENCE [LARGE SCALE GENOMIC DNA]</scope>
    <source>
        <strain evidence="2 3">X1655</strain>
    </source>
</reference>
<evidence type="ECO:0000256" key="1">
    <source>
        <dbReference type="SAM" id="MobiDB-lite"/>
    </source>
</evidence>
<dbReference type="EMBL" id="MUMY01000012">
    <property type="protein sequence ID" value="ONM47926.1"/>
    <property type="molecule type" value="Genomic_DNA"/>
</dbReference>
<comment type="caution">
    <text evidence="2">The sequence shown here is derived from an EMBL/GenBank/DDBJ whole genome shotgun (WGS) entry which is preliminary data.</text>
</comment>